<proteinExistence type="predicted"/>
<dbReference type="InterPro" id="IPR050721">
    <property type="entry name" value="Trk_Ktr_HKT_K-transport"/>
</dbReference>
<dbReference type="AlphaFoldDB" id="A0A7C9IQH7"/>
<evidence type="ECO:0000313" key="3">
    <source>
        <dbReference type="EMBL" id="MXQ09170.1"/>
    </source>
</evidence>
<reference evidence="3 4" key="1">
    <citation type="submission" date="2019-12" db="EMBL/GenBank/DDBJ databases">
        <authorList>
            <person name="Lee S.D."/>
        </authorList>
    </citation>
    <scope>NUCLEOTIDE SEQUENCE [LARGE SCALE GENOMIC DNA]</scope>
    <source>
        <strain evidence="3 4">GH1-50</strain>
    </source>
</reference>
<name>A0A7C9IQH7_9RHOB</name>
<dbReference type="Proteomes" id="UP000480350">
    <property type="component" value="Unassembled WGS sequence"/>
</dbReference>
<dbReference type="Gene3D" id="3.40.50.720">
    <property type="entry name" value="NAD(P)-binding Rossmann-like Domain"/>
    <property type="match status" value="1"/>
</dbReference>
<dbReference type="GO" id="GO:0006813">
    <property type="term" value="P:potassium ion transport"/>
    <property type="evidence" value="ECO:0007669"/>
    <property type="project" value="InterPro"/>
</dbReference>
<dbReference type="Pfam" id="PF02254">
    <property type="entry name" value="TrkA_N"/>
    <property type="match status" value="1"/>
</dbReference>
<dbReference type="PANTHER" id="PTHR43833">
    <property type="entry name" value="POTASSIUM CHANNEL PROTEIN 2-RELATED-RELATED"/>
    <property type="match status" value="1"/>
</dbReference>
<sequence length="220" mass="23842">MSRKRRTVAVIGLGTFGSTVAAEMARFGNDVIGVDIDAKRVNAQADNLAQALILDARDDAALREAGLEECTIGLVAIGSDIEASILATMNLKTLGVGDIWAKAASKNHHRILLKLGVSRVIHPEAEVGQRVAQMMNNPMVRDFASLGNGFHIVSFRVPDSLDGASLDDLDHTRFDLRCLGVMRGTEFRGRDGEPCPLKEKDLLILLGERGKLRDFGDSLH</sequence>
<organism evidence="3 4">
    <name type="scientific">Kangsaoukella pontilimi</name>
    <dbReference type="NCBI Taxonomy" id="2691042"/>
    <lineage>
        <taxon>Bacteria</taxon>
        <taxon>Pseudomonadati</taxon>
        <taxon>Pseudomonadota</taxon>
        <taxon>Alphaproteobacteria</taxon>
        <taxon>Rhodobacterales</taxon>
        <taxon>Paracoccaceae</taxon>
        <taxon>Kangsaoukella</taxon>
    </lineage>
</organism>
<feature type="chain" id="PRO_5028915847" evidence="1">
    <location>
        <begin position="22"/>
        <end position="220"/>
    </location>
</feature>
<dbReference type="InterPro" id="IPR036291">
    <property type="entry name" value="NAD(P)-bd_dom_sf"/>
</dbReference>
<keyword evidence="1" id="KW-0732">Signal</keyword>
<evidence type="ECO:0000256" key="1">
    <source>
        <dbReference type="SAM" id="SignalP"/>
    </source>
</evidence>
<accession>A0A7C9IQH7</accession>
<dbReference type="EMBL" id="WUPT01000002">
    <property type="protein sequence ID" value="MXQ09170.1"/>
    <property type="molecule type" value="Genomic_DNA"/>
</dbReference>
<evidence type="ECO:0000313" key="4">
    <source>
        <dbReference type="Proteomes" id="UP000480350"/>
    </source>
</evidence>
<dbReference type="InterPro" id="IPR036721">
    <property type="entry name" value="RCK_C_sf"/>
</dbReference>
<keyword evidence="4" id="KW-1185">Reference proteome</keyword>
<feature type="signal peptide" evidence="1">
    <location>
        <begin position="1"/>
        <end position="21"/>
    </location>
</feature>
<dbReference type="PANTHER" id="PTHR43833:SF7">
    <property type="entry name" value="KTR SYSTEM POTASSIUM UPTAKE PROTEIN C"/>
    <property type="match status" value="1"/>
</dbReference>
<reference evidence="3 4" key="2">
    <citation type="submission" date="2020-03" db="EMBL/GenBank/DDBJ databases">
        <title>Kangsaoukella pontilimi gen. nov., sp. nov., a new member of the family Rhodobacteraceae isolated from a tidal mudflat.</title>
        <authorList>
            <person name="Kim I.S."/>
        </authorList>
    </citation>
    <scope>NUCLEOTIDE SEQUENCE [LARGE SCALE GENOMIC DNA]</scope>
    <source>
        <strain evidence="3 4">GH1-50</strain>
    </source>
</reference>
<feature type="domain" description="RCK N-terminal" evidence="2">
    <location>
        <begin position="5"/>
        <end position="121"/>
    </location>
</feature>
<dbReference type="RefSeq" id="WP_160765023.1">
    <property type="nucleotide sequence ID" value="NZ_WUPT01000002.1"/>
</dbReference>
<dbReference type="SUPFAM" id="SSF51735">
    <property type="entry name" value="NAD(P)-binding Rossmann-fold domains"/>
    <property type="match status" value="1"/>
</dbReference>
<protein>
    <submittedName>
        <fullName evidence="3">TrkA family potassium uptake protein</fullName>
    </submittedName>
</protein>
<dbReference type="PROSITE" id="PS51201">
    <property type="entry name" value="RCK_N"/>
    <property type="match status" value="1"/>
</dbReference>
<gene>
    <name evidence="3" type="ORF">GQ651_15085</name>
</gene>
<dbReference type="InterPro" id="IPR003148">
    <property type="entry name" value="RCK_N"/>
</dbReference>
<dbReference type="SUPFAM" id="SSF116726">
    <property type="entry name" value="TrkA C-terminal domain-like"/>
    <property type="match status" value="1"/>
</dbReference>
<dbReference type="Gene3D" id="3.30.70.1450">
    <property type="entry name" value="Regulator of K+ conductance, C-terminal domain"/>
    <property type="match status" value="1"/>
</dbReference>
<comment type="caution">
    <text evidence="3">The sequence shown here is derived from an EMBL/GenBank/DDBJ whole genome shotgun (WGS) entry which is preliminary data.</text>
</comment>
<evidence type="ECO:0000259" key="2">
    <source>
        <dbReference type="PROSITE" id="PS51201"/>
    </source>
</evidence>